<sequence length="149" mass="15502">MRVAIPYIVAAIDLILCAAAVAPAVGEQYCGGGQLMADSNATCASGYCCSKDGVCGVTAEHCGVGCQSNCNIYSSSIAAATAAEAPAVTYLTDADDETNYGTPRSSIVPSTRGFAFDSRVLFWCLVLLVSIGILSGFLYLNVAKRFSFR</sequence>
<gene>
    <name evidence="6" type="ORF">LTRI10_LOCUS17985</name>
</gene>
<dbReference type="Proteomes" id="UP001497516">
    <property type="component" value="Chromosome 3"/>
</dbReference>
<dbReference type="Gene3D" id="3.30.60.10">
    <property type="entry name" value="Endochitinase-like"/>
    <property type="match status" value="1"/>
</dbReference>
<evidence type="ECO:0000256" key="2">
    <source>
        <dbReference type="PROSITE-ProRule" id="PRU00261"/>
    </source>
</evidence>
<keyword evidence="4" id="KW-0732">Signal</keyword>
<comment type="caution">
    <text evidence="2">Lacks conserved residue(s) required for the propagation of feature annotation.</text>
</comment>
<feature type="disulfide bond" evidence="2">
    <location>
        <begin position="66"/>
        <end position="70"/>
    </location>
</feature>
<feature type="disulfide bond" evidence="2">
    <location>
        <begin position="48"/>
        <end position="62"/>
    </location>
</feature>
<dbReference type="AlphaFoldDB" id="A0AAV2DRH4"/>
<evidence type="ECO:0000256" key="3">
    <source>
        <dbReference type="SAM" id="Phobius"/>
    </source>
</evidence>
<keyword evidence="3" id="KW-0812">Transmembrane</keyword>
<keyword evidence="2" id="KW-1015">Disulfide bond</keyword>
<keyword evidence="7" id="KW-1185">Reference proteome</keyword>
<evidence type="ECO:0000256" key="4">
    <source>
        <dbReference type="SAM" id="SignalP"/>
    </source>
</evidence>
<dbReference type="EMBL" id="OZ034816">
    <property type="protein sequence ID" value="CAL1376241.1"/>
    <property type="molecule type" value="Genomic_DNA"/>
</dbReference>
<dbReference type="PROSITE" id="PS50941">
    <property type="entry name" value="CHIT_BIND_I_2"/>
    <property type="match status" value="1"/>
</dbReference>
<evidence type="ECO:0000313" key="6">
    <source>
        <dbReference type="EMBL" id="CAL1376241.1"/>
    </source>
</evidence>
<organism evidence="6 7">
    <name type="scientific">Linum trigynum</name>
    <dbReference type="NCBI Taxonomy" id="586398"/>
    <lineage>
        <taxon>Eukaryota</taxon>
        <taxon>Viridiplantae</taxon>
        <taxon>Streptophyta</taxon>
        <taxon>Embryophyta</taxon>
        <taxon>Tracheophyta</taxon>
        <taxon>Spermatophyta</taxon>
        <taxon>Magnoliopsida</taxon>
        <taxon>eudicotyledons</taxon>
        <taxon>Gunneridae</taxon>
        <taxon>Pentapetalae</taxon>
        <taxon>rosids</taxon>
        <taxon>fabids</taxon>
        <taxon>Malpighiales</taxon>
        <taxon>Linaceae</taxon>
        <taxon>Linum</taxon>
    </lineage>
</organism>
<protein>
    <recommendedName>
        <fullName evidence="5">Chitin-binding type-1 domain-containing protein</fullName>
    </recommendedName>
</protein>
<keyword evidence="3" id="KW-0472">Membrane</keyword>
<feature type="chain" id="PRO_5043326483" description="Chitin-binding type-1 domain-containing protein" evidence="4">
    <location>
        <begin position="27"/>
        <end position="149"/>
    </location>
</feature>
<dbReference type="SMART" id="SM00270">
    <property type="entry name" value="ChtBD1"/>
    <property type="match status" value="1"/>
</dbReference>
<keyword evidence="3" id="KW-1133">Transmembrane helix</keyword>
<dbReference type="InterPro" id="IPR001002">
    <property type="entry name" value="Chitin-bd_1"/>
</dbReference>
<evidence type="ECO:0000259" key="5">
    <source>
        <dbReference type="PROSITE" id="PS50941"/>
    </source>
</evidence>
<keyword evidence="1 2" id="KW-0147">Chitin-binding</keyword>
<name>A0AAV2DRH4_9ROSI</name>
<feature type="transmembrane region" description="Helical" evidence="3">
    <location>
        <begin position="120"/>
        <end position="140"/>
    </location>
</feature>
<dbReference type="CDD" id="cd00035">
    <property type="entry name" value="ChtBD1"/>
    <property type="match status" value="1"/>
</dbReference>
<evidence type="ECO:0000256" key="1">
    <source>
        <dbReference type="ARBA" id="ARBA00022669"/>
    </source>
</evidence>
<dbReference type="Pfam" id="PF00187">
    <property type="entry name" value="Chitin_bind_1"/>
    <property type="match status" value="1"/>
</dbReference>
<feature type="disulfide bond" evidence="2">
    <location>
        <begin position="43"/>
        <end position="55"/>
    </location>
</feature>
<accession>A0AAV2DRH4</accession>
<evidence type="ECO:0000313" key="7">
    <source>
        <dbReference type="Proteomes" id="UP001497516"/>
    </source>
</evidence>
<dbReference type="SUPFAM" id="SSF57016">
    <property type="entry name" value="Plant lectins/antimicrobial peptides"/>
    <property type="match status" value="1"/>
</dbReference>
<feature type="signal peptide" evidence="4">
    <location>
        <begin position="1"/>
        <end position="26"/>
    </location>
</feature>
<proteinExistence type="predicted"/>
<dbReference type="GO" id="GO:0008061">
    <property type="term" value="F:chitin binding"/>
    <property type="evidence" value="ECO:0007669"/>
    <property type="project" value="UniProtKB-UniRule"/>
</dbReference>
<feature type="domain" description="Chitin-binding type-1" evidence="5">
    <location>
        <begin position="27"/>
        <end position="72"/>
    </location>
</feature>
<dbReference type="InterPro" id="IPR036861">
    <property type="entry name" value="Endochitinase-like_sf"/>
</dbReference>
<reference evidence="6 7" key="1">
    <citation type="submission" date="2024-04" db="EMBL/GenBank/DDBJ databases">
        <authorList>
            <person name="Fracassetti M."/>
        </authorList>
    </citation>
    <scope>NUCLEOTIDE SEQUENCE [LARGE SCALE GENOMIC DNA]</scope>
</reference>